<evidence type="ECO:0000313" key="2">
    <source>
        <dbReference type="EMBL" id="ATZ45680.1"/>
    </source>
</evidence>
<name>A0A384J593_BOTFB</name>
<dbReference type="RefSeq" id="XP_001548991.1">
    <property type="nucleotide sequence ID" value="XM_001548941.2"/>
</dbReference>
<reference evidence="2 3" key="2">
    <citation type="journal article" date="2012" name="Eukaryot. Cell">
        <title>Genome update of Botrytis cinerea strains B05.10 and T4.</title>
        <authorList>
            <person name="Staats M."/>
            <person name="van Kan J.A."/>
        </authorList>
    </citation>
    <scope>NUCLEOTIDE SEQUENCE [LARGE SCALE GENOMIC DNA]</scope>
    <source>
        <strain evidence="2 3">B05.10</strain>
    </source>
</reference>
<dbReference type="AlphaFoldDB" id="A0A384J593"/>
<dbReference type="Proteomes" id="UP000001798">
    <property type="component" value="Chromosome 1"/>
</dbReference>
<dbReference type="VEuPathDB" id="FungiDB:Bcin01g04190"/>
<organism evidence="2 3">
    <name type="scientific">Botryotinia fuckeliana (strain B05.10)</name>
    <name type="common">Noble rot fungus</name>
    <name type="synonym">Botrytis cinerea</name>
    <dbReference type="NCBI Taxonomy" id="332648"/>
    <lineage>
        <taxon>Eukaryota</taxon>
        <taxon>Fungi</taxon>
        <taxon>Dikarya</taxon>
        <taxon>Ascomycota</taxon>
        <taxon>Pezizomycotina</taxon>
        <taxon>Leotiomycetes</taxon>
        <taxon>Helotiales</taxon>
        <taxon>Sclerotiniaceae</taxon>
        <taxon>Botrytis</taxon>
    </lineage>
</organism>
<dbReference type="OrthoDB" id="3549727at2759"/>
<feature type="region of interest" description="Disordered" evidence="1">
    <location>
        <begin position="652"/>
        <end position="683"/>
    </location>
</feature>
<feature type="region of interest" description="Disordered" evidence="1">
    <location>
        <begin position="314"/>
        <end position="337"/>
    </location>
</feature>
<accession>A0A384J593</accession>
<keyword evidence="3" id="KW-1185">Reference proteome</keyword>
<dbReference type="GeneID" id="5429463"/>
<feature type="compositionally biased region" description="Polar residues" evidence="1">
    <location>
        <begin position="674"/>
        <end position="683"/>
    </location>
</feature>
<evidence type="ECO:0000256" key="1">
    <source>
        <dbReference type="SAM" id="MobiDB-lite"/>
    </source>
</evidence>
<feature type="region of interest" description="Disordered" evidence="1">
    <location>
        <begin position="566"/>
        <end position="590"/>
    </location>
</feature>
<protein>
    <submittedName>
        <fullName evidence="2">Uncharacterized protein</fullName>
    </submittedName>
</protein>
<feature type="compositionally biased region" description="Basic and acidic residues" evidence="1">
    <location>
        <begin position="572"/>
        <end position="590"/>
    </location>
</feature>
<gene>
    <name evidence="2" type="ORF">BCIN_01g04190</name>
</gene>
<proteinExistence type="predicted"/>
<dbReference type="EMBL" id="CP009805">
    <property type="protein sequence ID" value="ATZ45680.1"/>
    <property type="molecule type" value="Genomic_DNA"/>
</dbReference>
<evidence type="ECO:0000313" key="3">
    <source>
        <dbReference type="Proteomes" id="UP000001798"/>
    </source>
</evidence>
<reference evidence="2 3" key="1">
    <citation type="journal article" date="2011" name="PLoS Genet.">
        <title>Genomic analysis of the necrotrophic fungal pathogens Sclerotinia sclerotiorum and Botrytis cinerea.</title>
        <authorList>
            <person name="Amselem J."/>
            <person name="Cuomo C.A."/>
            <person name="van Kan J.A."/>
            <person name="Viaud M."/>
            <person name="Benito E.P."/>
            <person name="Couloux A."/>
            <person name="Coutinho P.M."/>
            <person name="de Vries R.P."/>
            <person name="Dyer P.S."/>
            <person name="Fillinger S."/>
            <person name="Fournier E."/>
            <person name="Gout L."/>
            <person name="Hahn M."/>
            <person name="Kohn L."/>
            <person name="Lapalu N."/>
            <person name="Plummer K.M."/>
            <person name="Pradier J.M."/>
            <person name="Quevillon E."/>
            <person name="Sharon A."/>
            <person name="Simon A."/>
            <person name="ten Have A."/>
            <person name="Tudzynski B."/>
            <person name="Tudzynski P."/>
            <person name="Wincker P."/>
            <person name="Andrew M."/>
            <person name="Anthouard V."/>
            <person name="Beever R.E."/>
            <person name="Beffa R."/>
            <person name="Benoit I."/>
            <person name="Bouzid O."/>
            <person name="Brault B."/>
            <person name="Chen Z."/>
            <person name="Choquer M."/>
            <person name="Collemare J."/>
            <person name="Cotton P."/>
            <person name="Danchin E.G."/>
            <person name="Da Silva C."/>
            <person name="Gautier A."/>
            <person name="Giraud C."/>
            <person name="Giraud T."/>
            <person name="Gonzalez C."/>
            <person name="Grossetete S."/>
            <person name="Guldener U."/>
            <person name="Henrissat B."/>
            <person name="Howlett B.J."/>
            <person name="Kodira C."/>
            <person name="Kretschmer M."/>
            <person name="Lappartient A."/>
            <person name="Leroch M."/>
            <person name="Levis C."/>
            <person name="Mauceli E."/>
            <person name="Neuveglise C."/>
            <person name="Oeser B."/>
            <person name="Pearson M."/>
            <person name="Poulain J."/>
            <person name="Poussereau N."/>
            <person name="Quesneville H."/>
            <person name="Rascle C."/>
            <person name="Schumacher J."/>
            <person name="Segurens B."/>
            <person name="Sexton A."/>
            <person name="Silva E."/>
            <person name="Sirven C."/>
            <person name="Soanes D.M."/>
            <person name="Talbot N.J."/>
            <person name="Templeton M."/>
            <person name="Yandava C."/>
            <person name="Yarden O."/>
            <person name="Zeng Q."/>
            <person name="Rollins J.A."/>
            <person name="Lebrun M.H."/>
            <person name="Dickman M."/>
        </authorList>
    </citation>
    <scope>NUCLEOTIDE SEQUENCE [LARGE SCALE GENOMIC DNA]</scope>
    <source>
        <strain evidence="2 3">B05.10</strain>
    </source>
</reference>
<reference evidence="2 3" key="3">
    <citation type="journal article" date="2017" name="Mol. Plant Pathol.">
        <title>A gapless genome sequence of the fungus Botrytis cinerea.</title>
        <authorList>
            <person name="Van Kan J.A."/>
            <person name="Stassen J.H."/>
            <person name="Mosbach A."/>
            <person name="Van Der Lee T.A."/>
            <person name="Faino L."/>
            <person name="Farmer A.D."/>
            <person name="Papasotiriou D.G."/>
            <person name="Zhou S."/>
            <person name="Seidl M.F."/>
            <person name="Cottam E."/>
            <person name="Edel D."/>
            <person name="Hahn M."/>
            <person name="Schwartz D.C."/>
            <person name="Dietrich R.A."/>
            <person name="Widdison S."/>
            <person name="Scalliet G."/>
        </authorList>
    </citation>
    <scope>NUCLEOTIDE SEQUENCE [LARGE SCALE GENOMIC DNA]</scope>
    <source>
        <strain evidence="2 3">B05.10</strain>
    </source>
</reference>
<dbReference type="OMA" id="KAKHASE"/>
<dbReference type="KEGG" id="bfu:BCIN_01g04190"/>
<sequence length="683" mass="77125">MPKSEKHADWLDNYYKNYNVDGILPLKSGEIAEICNSELDTKACTKGPSPKNRRIMTNGVDAQIVGRHMQELRKKAAGKPRSTRRIQTAKNRIDRVLEKRDGRLWTGDRMLLAMLNKTSPANIKNYVEEKNRQKKRRAWKAGGQVFQDWKAWKSSMPSSNKYANKMWAAYNETGKTDEYLQKLASGLISLETGKTIEGNSIEHPGSSLNPANGYIESASDGDGDEEAVDADANEAIVDDDDDDDDYPMGNEIENDFEFQTGCDLIVDSFEYSDHIIDLPQSQVQVENGVNPKKLNLADGNFKNAGWQMGFQQNHGNADRNSGERPVSYKAEIGGPNSRTKLSEYEAFDTRPMTQDKGSMLASMQPYSNNAHSRNMYMGFEPNPWVQSSKYTGEPMRQRQYERSDAGSRKEQAMRASNFDYQVHENQFRYPNASQMLPTSLPKKRKESLLEEGVLDVRPSKRQYRPGECLGSEVQLKFAQHSQPEKRGNGLKVDVSGVRESDGLNLNFGTNFNTIANNMIVEKTKTSQERDVRLLAASTVQPHNHKNAVQGRQSIFWSIVAHPQGGLRAEQVSSRESRESGRLGRRSGDKSDNAIVIPEYCEEVGTVEPSHGTVNRITVDERQSAKNEEQFRHLWSLLSPKGYTNTWYSQGRIRASEEPSKSPWQASHHFDGIPTSISVQPRRR</sequence>